<organism evidence="3 4">
    <name type="scientific">Hathewaya limosa</name>
    <name type="common">Clostridium limosum</name>
    <dbReference type="NCBI Taxonomy" id="1536"/>
    <lineage>
        <taxon>Bacteria</taxon>
        <taxon>Bacillati</taxon>
        <taxon>Bacillota</taxon>
        <taxon>Clostridia</taxon>
        <taxon>Eubacteriales</taxon>
        <taxon>Clostridiaceae</taxon>
        <taxon>Hathewaya</taxon>
    </lineage>
</organism>
<sequence>MYIINGEKTLEPKIVLDAGYFFGQGVFETILLRRGIPIMLESHLKRLNKGLNFLNIKQQKIKEEYVLSMIKKGGFYEGVLKIMVSEKNIIFSTRELSYKEEEYKNGFSVKVSNVRRNESSSMPFLKTFNYYENILEKQKGKQEGYNEVIFLNGNGYITEGATTNIFFIKKNKICTPKIDTGILNGTVRDFLINTFCGVYKFEEGYYNLKDLYESEGVFLTNSLLGIMKVKSINNKEIKQSLQIDELGNLYRKTLGI</sequence>
<dbReference type="CDD" id="cd00449">
    <property type="entry name" value="PLPDE_IV"/>
    <property type="match status" value="1"/>
</dbReference>
<keyword evidence="3" id="KW-0456">Lyase</keyword>
<dbReference type="InterPro" id="IPR036038">
    <property type="entry name" value="Aminotransferase-like"/>
</dbReference>
<name>A0ABU0JRX4_HATLI</name>
<comment type="cofactor">
    <cofactor evidence="1">
        <name>pyridoxal 5'-phosphate</name>
        <dbReference type="ChEBI" id="CHEBI:597326"/>
    </cofactor>
</comment>
<reference evidence="3 4" key="1">
    <citation type="submission" date="2023-07" db="EMBL/GenBank/DDBJ databases">
        <title>Genomic Encyclopedia of Type Strains, Phase IV (KMG-IV): sequencing the most valuable type-strain genomes for metagenomic binning, comparative biology and taxonomic classification.</title>
        <authorList>
            <person name="Goeker M."/>
        </authorList>
    </citation>
    <scope>NUCLEOTIDE SEQUENCE [LARGE SCALE GENOMIC DNA]</scope>
    <source>
        <strain evidence="3 4">DSM 1400</strain>
    </source>
</reference>
<dbReference type="PANTHER" id="PTHR42743:SF11">
    <property type="entry name" value="AMINODEOXYCHORISMATE LYASE"/>
    <property type="match status" value="1"/>
</dbReference>
<dbReference type="InterPro" id="IPR050571">
    <property type="entry name" value="Class-IV_PLP-Dep_Aminotrnsfr"/>
</dbReference>
<evidence type="ECO:0000313" key="4">
    <source>
        <dbReference type="Proteomes" id="UP001224418"/>
    </source>
</evidence>
<dbReference type="RefSeq" id="WP_307355285.1">
    <property type="nucleotide sequence ID" value="NZ_BAAACJ010000012.1"/>
</dbReference>
<dbReference type="InterPro" id="IPR043131">
    <property type="entry name" value="BCAT-like_N"/>
</dbReference>
<gene>
    <name evidence="3" type="ORF">QOZ93_000925</name>
</gene>
<comment type="caution">
    <text evidence="3">The sequence shown here is derived from an EMBL/GenBank/DDBJ whole genome shotgun (WGS) entry which is preliminary data.</text>
</comment>
<dbReference type="SUPFAM" id="SSF56752">
    <property type="entry name" value="D-aminoacid aminotransferase-like PLP-dependent enzymes"/>
    <property type="match status" value="1"/>
</dbReference>
<comment type="similarity">
    <text evidence="2">Belongs to the class-IV pyridoxal-phosphate-dependent aminotransferase family.</text>
</comment>
<dbReference type="EC" id="4.1.3.38" evidence="3"/>
<dbReference type="Gene3D" id="3.20.10.10">
    <property type="entry name" value="D-amino Acid Aminotransferase, subunit A, domain 2"/>
    <property type="match status" value="1"/>
</dbReference>
<dbReference type="Pfam" id="PF01063">
    <property type="entry name" value="Aminotran_4"/>
    <property type="match status" value="1"/>
</dbReference>
<dbReference type="Gene3D" id="3.30.470.10">
    <property type="match status" value="1"/>
</dbReference>
<keyword evidence="4" id="KW-1185">Reference proteome</keyword>
<evidence type="ECO:0000313" key="3">
    <source>
        <dbReference type="EMBL" id="MDQ0479185.1"/>
    </source>
</evidence>
<dbReference type="Proteomes" id="UP001224418">
    <property type="component" value="Unassembled WGS sequence"/>
</dbReference>
<evidence type="ECO:0000256" key="1">
    <source>
        <dbReference type="ARBA" id="ARBA00001933"/>
    </source>
</evidence>
<dbReference type="GO" id="GO:0008696">
    <property type="term" value="F:4-amino-4-deoxychorismate lyase activity"/>
    <property type="evidence" value="ECO:0007669"/>
    <property type="project" value="UniProtKB-EC"/>
</dbReference>
<protein>
    <submittedName>
        <fullName evidence="3">4-amino-4-deoxychorismate lyase</fullName>
        <ecNumber evidence="3">4.1.3.38</ecNumber>
    </submittedName>
</protein>
<evidence type="ECO:0000256" key="2">
    <source>
        <dbReference type="ARBA" id="ARBA00009320"/>
    </source>
</evidence>
<dbReference type="InterPro" id="IPR001544">
    <property type="entry name" value="Aminotrans_IV"/>
</dbReference>
<proteinExistence type="inferred from homology"/>
<accession>A0ABU0JRX4</accession>
<dbReference type="EMBL" id="JAUSWN010000006">
    <property type="protein sequence ID" value="MDQ0479185.1"/>
    <property type="molecule type" value="Genomic_DNA"/>
</dbReference>
<dbReference type="InterPro" id="IPR043132">
    <property type="entry name" value="BCAT-like_C"/>
</dbReference>
<dbReference type="PANTHER" id="PTHR42743">
    <property type="entry name" value="AMINO-ACID AMINOTRANSFERASE"/>
    <property type="match status" value="1"/>
</dbReference>